<dbReference type="SUPFAM" id="SSF52540">
    <property type="entry name" value="P-loop containing nucleoside triphosphate hydrolases"/>
    <property type="match status" value="1"/>
</dbReference>
<organism evidence="8 9">
    <name type="scientific">Metschnikowia bicuspidata var. bicuspidata NRRL YB-4993</name>
    <dbReference type="NCBI Taxonomy" id="869754"/>
    <lineage>
        <taxon>Eukaryota</taxon>
        <taxon>Fungi</taxon>
        <taxon>Dikarya</taxon>
        <taxon>Ascomycota</taxon>
        <taxon>Saccharomycotina</taxon>
        <taxon>Pichiomycetes</taxon>
        <taxon>Metschnikowiaceae</taxon>
        <taxon>Metschnikowia</taxon>
    </lineage>
</organism>
<dbReference type="Pfam" id="PF14629">
    <property type="entry name" value="ORC4_C"/>
    <property type="match status" value="1"/>
</dbReference>
<dbReference type="GO" id="GO:0006270">
    <property type="term" value="P:DNA replication initiation"/>
    <property type="evidence" value="ECO:0007669"/>
    <property type="project" value="TreeGrafter"/>
</dbReference>
<keyword evidence="5" id="KW-0238">DNA-binding</keyword>
<gene>
    <name evidence="8" type="ORF">METBIDRAFT_59873</name>
</gene>
<evidence type="ECO:0000256" key="1">
    <source>
        <dbReference type="ARBA" id="ARBA00004123"/>
    </source>
</evidence>
<dbReference type="PANTHER" id="PTHR12087:SF0">
    <property type="entry name" value="ORIGIN RECOGNITION COMPLEX SUBUNIT 4"/>
    <property type="match status" value="1"/>
</dbReference>
<evidence type="ECO:0000256" key="6">
    <source>
        <dbReference type="ARBA" id="ARBA00023242"/>
    </source>
</evidence>
<dbReference type="GeneID" id="30031284"/>
<dbReference type="FunFam" id="3.40.50.300:FF:001499">
    <property type="entry name" value="Origin recognition complex subunit 4, putative"/>
    <property type="match status" value="1"/>
</dbReference>
<evidence type="ECO:0000313" key="8">
    <source>
        <dbReference type="EMBL" id="OBA19532.1"/>
    </source>
</evidence>
<keyword evidence="9" id="KW-1185">Reference proteome</keyword>
<evidence type="ECO:0000313" key="9">
    <source>
        <dbReference type="Proteomes" id="UP000092555"/>
    </source>
</evidence>
<evidence type="ECO:0000259" key="7">
    <source>
        <dbReference type="SMART" id="SM00382"/>
    </source>
</evidence>
<dbReference type="GO" id="GO:0005664">
    <property type="term" value="C:nuclear origin of replication recognition complex"/>
    <property type="evidence" value="ECO:0007669"/>
    <property type="project" value="TreeGrafter"/>
</dbReference>
<dbReference type="STRING" id="869754.A0A1A0H6J9"/>
<dbReference type="OrthoDB" id="343623at2759"/>
<keyword evidence="4" id="KW-0235">DNA replication</keyword>
<evidence type="ECO:0000256" key="5">
    <source>
        <dbReference type="ARBA" id="ARBA00023125"/>
    </source>
</evidence>
<dbReference type="InterPro" id="IPR016527">
    <property type="entry name" value="ORC4"/>
</dbReference>
<dbReference type="InterPro" id="IPR049945">
    <property type="entry name" value="AAA_22"/>
</dbReference>
<comment type="similarity">
    <text evidence="2">Belongs to the ORC4 family.</text>
</comment>
<feature type="domain" description="AAA+ ATPase" evidence="7">
    <location>
        <begin position="41"/>
        <end position="216"/>
    </location>
</feature>
<dbReference type="Proteomes" id="UP000092555">
    <property type="component" value="Unassembled WGS sequence"/>
</dbReference>
<accession>A0A1A0H6J9</accession>
<proteinExistence type="inferred from homology"/>
<keyword evidence="6" id="KW-0539">Nucleus</keyword>
<dbReference type="InterPro" id="IPR032705">
    <property type="entry name" value="ORC4_C"/>
</dbReference>
<dbReference type="PANTHER" id="PTHR12087">
    <property type="entry name" value="ORIGIN RECOGNITION COMPLEX SUBUNIT 4"/>
    <property type="match status" value="1"/>
</dbReference>
<comment type="caution">
    <text evidence="8">The sequence shown here is derived from an EMBL/GenBank/DDBJ whole genome shotgun (WGS) entry which is preliminary data.</text>
</comment>
<protein>
    <recommendedName>
        <fullName evidence="3">Origin recognition complex subunit 4</fullName>
    </recommendedName>
</protein>
<comment type="subcellular location">
    <subcellularLocation>
        <location evidence="1">Nucleus</location>
    </subcellularLocation>
</comment>
<evidence type="ECO:0000256" key="2">
    <source>
        <dbReference type="ARBA" id="ARBA00005334"/>
    </source>
</evidence>
<reference evidence="8 9" key="1">
    <citation type="submission" date="2016-05" db="EMBL/GenBank/DDBJ databases">
        <title>Comparative genomics of biotechnologically important yeasts.</title>
        <authorList>
            <consortium name="DOE Joint Genome Institute"/>
            <person name="Riley R."/>
            <person name="Haridas S."/>
            <person name="Wolfe K.H."/>
            <person name="Lopes M.R."/>
            <person name="Hittinger C.T."/>
            <person name="Goker M."/>
            <person name="Salamov A."/>
            <person name="Wisecaver J."/>
            <person name="Long T.M."/>
            <person name="Aerts A.L."/>
            <person name="Barry K."/>
            <person name="Choi C."/>
            <person name="Clum A."/>
            <person name="Coughlan A.Y."/>
            <person name="Deshpande S."/>
            <person name="Douglass A.P."/>
            <person name="Hanson S.J."/>
            <person name="Klenk H.-P."/>
            <person name="LaButti K."/>
            <person name="Lapidus A."/>
            <person name="Lindquist E."/>
            <person name="Lipzen A."/>
            <person name="Meier-kolthoff J.P."/>
            <person name="Ohm R.A."/>
            <person name="Otillar R.P."/>
            <person name="Pangilinan J."/>
            <person name="Peng Y."/>
            <person name="Rokas A."/>
            <person name="Rosa C.A."/>
            <person name="Scheuner C."/>
            <person name="Sibirny A.A."/>
            <person name="Slot J.C."/>
            <person name="Stielow J.B."/>
            <person name="Sun H."/>
            <person name="Kurtzman C.P."/>
            <person name="Blackwell M."/>
            <person name="Grigoriev I.V."/>
            <person name="Jeffries T.W."/>
        </authorList>
    </citation>
    <scope>NUCLEOTIDE SEQUENCE [LARGE SCALE GENOMIC DNA]</scope>
    <source>
        <strain evidence="8 9">NRRL YB-4993</strain>
    </source>
</reference>
<dbReference type="GO" id="GO:0016887">
    <property type="term" value="F:ATP hydrolysis activity"/>
    <property type="evidence" value="ECO:0007669"/>
    <property type="project" value="InterPro"/>
</dbReference>
<evidence type="ECO:0000256" key="4">
    <source>
        <dbReference type="ARBA" id="ARBA00022705"/>
    </source>
</evidence>
<dbReference type="AlphaFoldDB" id="A0A1A0H6J9"/>
<dbReference type="InterPro" id="IPR003593">
    <property type="entry name" value="AAA+_ATPase"/>
</dbReference>
<name>A0A1A0H6J9_9ASCO</name>
<dbReference type="GO" id="GO:0003688">
    <property type="term" value="F:DNA replication origin binding"/>
    <property type="evidence" value="ECO:0007669"/>
    <property type="project" value="TreeGrafter"/>
</dbReference>
<evidence type="ECO:0000256" key="3">
    <source>
        <dbReference type="ARBA" id="ARBA00019083"/>
    </source>
</evidence>
<dbReference type="Pfam" id="PF13401">
    <property type="entry name" value="AAA_22"/>
    <property type="match status" value="1"/>
</dbReference>
<dbReference type="InterPro" id="IPR027417">
    <property type="entry name" value="P-loop_NTPase"/>
</dbReference>
<dbReference type="EMBL" id="LXTC01000006">
    <property type="protein sequence ID" value="OBA19532.1"/>
    <property type="molecule type" value="Genomic_DNA"/>
</dbReference>
<dbReference type="SMART" id="SM00382">
    <property type="entry name" value="AAA"/>
    <property type="match status" value="1"/>
</dbReference>
<dbReference type="RefSeq" id="XP_018710060.1">
    <property type="nucleotide sequence ID" value="XM_018858308.1"/>
</dbReference>
<sequence length="461" mass="53238">MRRLILGQLNGNKPLQIEKTSLFPAYKEIYSIFSHTIHDCESHTVLLTGASGSGKTEIVKQALAKLQELSGSNFITILLSGSLQPTEQHAIREIARQLDMKLKNFGGHTDEDTYEQRAISDTFQNILSTLSKLDDPVDLSTKKGLLIRVVFLIDEIEKFTENPRQTLLYNLFELSQESKVPICILGITLKVTIRDYFEKRVKSRFSQRMVQTKRADDMETFWQDAKGFLTVPETSLDCFENKDYPRQWNKKMEQLFQERLGLKSIFYTTYFTTKSYRLIYNQCTFPVSKISISSPFPKSTDFEMYLKNDLRGIEAKILSLAPLELLVVVAAARWIARSDTPQVNFKLMYREYSEMMETNNLETTTLSSKTSYIDNMSLMGIKVERKLHSPNVLQSCWRFVYRSGILFDVISNNHEVNAANNLNLYRESMIEDSKMLQLDISLEELAKLVPGDSFVRRFTRL</sequence>
<dbReference type="Gene3D" id="3.40.50.300">
    <property type="entry name" value="P-loop containing nucleotide triphosphate hydrolases"/>
    <property type="match status" value="1"/>
</dbReference>